<dbReference type="GO" id="GO:0031490">
    <property type="term" value="F:chromatin DNA binding"/>
    <property type="evidence" value="ECO:0007669"/>
    <property type="project" value="InterPro"/>
</dbReference>
<dbReference type="PANTHER" id="PTHR33137:SF4">
    <property type="entry name" value="MEDIATOR OF RNA POLYMERASE II TRANSCRIPTION SUBUNIT 15A-RELATED"/>
    <property type="match status" value="1"/>
</dbReference>
<evidence type="ECO:0000313" key="3">
    <source>
        <dbReference type="Proteomes" id="UP001141806"/>
    </source>
</evidence>
<proteinExistence type="predicted"/>
<protein>
    <submittedName>
        <fullName evidence="2">Uncharacterized protein</fullName>
    </submittedName>
</protein>
<feature type="compositionally biased region" description="Polar residues" evidence="1">
    <location>
        <begin position="87"/>
        <end position="99"/>
    </location>
</feature>
<sequence>MWPFTLDLQIKAMRAMCLPELNEMYQKIAVKCQQNDPQKSEQIERLKIFKNMLERMITFLQVPKNDVLLGYKDKLGSYEKQIISVLSSNRPKKPVSSQMQGQQHLQPPGGQLHSMQQQQQQSQPQSQLPQLQQPDNHMNPQMQSNNLPTYHKFL</sequence>
<gene>
    <name evidence="2" type="ORF">NE237_009869</name>
</gene>
<dbReference type="EMBL" id="JAMYWD010000002">
    <property type="protein sequence ID" value="KAJ4979089.1"/>
    <property type="molecule type" value="Genomic_DNA"/>
</dbReference>
<accession>A0A9Q0KZE2</accession>
<feature type="compositionally biased region" description="Low complexity" evidence="1">
    <location>
        <begin position="100"/>
        <end position="134"/>
    </location>
</feature>
<dbReference type="InterPro" id="IPR044661">
    <property type="entry name" value="MED15a/b/c-like"/>
</dbReference>
<feature type="compositionally biased region" description="Polar residues" evidence="1">
    <location>
        <begin position="135"/>
        <end position="148"/>
    </location>
</feature>
<evidence type="ECO:0000256" key="1">
    <source>
        <dbReference type="SAM" id="MobiDB-lite"/>
    </source>
</evidence>
<name>A0A9Q0KZE2_9MAGN</name>
<organism evidence="2 3">
    <name type="scientific">Protea cynaroides</name>
    <dbReference type="NCBI Taxonomy" id="273540"/>
    <lineage>
        <taxon>Eukaryota</taxon>
        <taxon>Viridiplantae</taxon>
        <taxon>Streptophyta</taxon>
        <taxon>Embryophyta</taxon>
        <taxon>Tracheophyta</taxon>
        <taxon>Spermatophyta</taxon>
        <taxon>Magnoliopsida</taxon>
        <taxon>Proteales</taxon>
        <taxon>Proteaceae</taxon>
        <taxon>Protea</taxon>
    </lineage>
</organism>
<reference evidence="2" key="1">
    <citation type="journal article" date="2023" name="Plant J.">
        <title>The genome of the king protea, Protea cynaroides.</title>
        <authorList>
            <person name="Chang J."/>
            <person name="Duong T.A."/>
            <person name="Schoeman C."/>
            <person name="Ma X."/>
            <person name="Roodt D."/>
            <person name="Barker N."/>
            <person name="Li Z."/>
            <person name="Van de Peer Y."/>
            <person name="Mizrachi E."/>
        </authorList>
    </citation>
    <scope>NUCLEOTIDE SEQUENCE</scope>
    <source>
        <tissue evidence="2">Young leaves</tissue>
    </source>
</reference>
<evidence type="ECO:0000313" key="2">
    <source>
        <dbReference type="EMBL" id="KAJ4979089.1"/>
    </source>
</evidence>
<dbReference type="OrthoDB" id="1912459at2759"/>
<dbReference type="Proteomes" id="UP001141806">
    <property type="component" value="Unassembled WGS sequence"/>
</dbReference>
<dbReference type="AlphaFoldDB" id="A0A9Q0KZE2"/>
<dbReference type="PANTHER" id="PTHR33137">
    <property type="entry name" value="MEDIATOR OF RNA POLYMERASE II TRANSCRIPTION SUBUNIT 15A-RELATED"/>
    <property type="match status" value="1"/>
</dbReference>
<dbReference type="GO" id="GO:0003713">
    <property type="term" value="F:transcription coactivator activity"/>
    <property type="evidence" value="ECO:0007669"/>
    <property type="project" value="InterPro"/>
</dbReference>
<keyword evidence="3" id="KW-1185">Reference proteome</keyword>
<feature type="region of interest" description="Disordered" evidence="1">
    <location>
        <begin position="87"/>
        <end position="154"/>
    </location>
</feature>
<comment type="caution">
    <text evidence="2">The sequence shown here is derived from an EMBL/GenBank/DDBJ whole genome shotgun (WGS) entry which is preliminary data.</text>
</comment>